<accession>A0A8S8X910</accession>
<dbReference type="EMBL" id="BOPV01000001">
    <property type="protein sequence ID" value="GIL38029.1"/>
    <property type="molecule type" value="Genomic_DNA"/>
</dbReference>
<evidence type="ECO:0000313" key="2">
    <source>
        <dbReference type="Proteomes" id="UP000681075"/>
    </source>
</evidence>
<protein>
    <submittedName>
        <fullName evidence="1">Uncharacterized protein</fullName>
    </submittedName>
</protein>
<reference evidence="1" key="1">
    <citation type="submission" date="2021-02" db="EMBL/GenBank/DDBJ databases">
        <title>Genome sequence of Rhodospirillales sp. strain TMPK1 isolated from soil.</title>
        <authorList>
            <person name="Nakai R."/>
            <person name="Kusada H."/>
            <person name="Tamaki H."/>
        </authorList>
    </citation>
    <scope>NUCLEOTIDE SEQUENCE</scope>
    <source>
        <strain evidence="1">TMPK1</strain>
    </source>
</reference>
<name>A0A8S8X910_9PROT</name>
<gene>
    <name evidence="1" type="ORF">TMPK1_02660</name>
</gene>
<comment type="caution">
    <text evidence="1">The sequence shown here is derived from an EMBL/GenBank/DDBJ whole genome shotgun (WGS) entry which is preliminary data.</text>
</comment>
<dbReference type="RefSeq" id="WP_420240941.1">
    <property type="nucleotide sequence ID" value="NZ_BOPV01000001.1"/>
</dbReference>
<dbReference type="AlphaFoldDB" id="A0A8S8X910"/>
<sequence>MPNLWLDDIRTAFVAHGGEVAYSDPEFWNTLAALRGGVELTPTWHATVRRTIEDHSPDSRNFRGRHVFDRNGRGRWKLAAVESRNLGGRAVAYPAVDGADLRGSFRIGDRYSRQDVINKVGVPADRLPGTWPNGYTFYAGCFFIFCTVGRPARTGHDYDNAWEDDLLRWSASANAQLGQRTIEDMLSGAFSVHVFWRVDGRDAFAYAGIGRAVRWEGGTPVRAWWKFDDVDQISLQREVREQGKDIYSDLMAIAKSMQNRIRASGDLIERARPVRTGPPFPVSMQILQDKWSAQKGLCGLCYGHIEAQPTNRLLQVSPDRLDSANSSYDAANLHVVHLCCNLAKNDATLEEWQEVLAMWKGQKRS</sequence>
<dbReference type="Proteomes" id="UP000681075">
    <property type="component" value="Unassembled WGS sequence"/>
</dbReference>
<keyword evidence="2" id="KW-1185">Reference proteome</keyword>
<organism evidence="1 2">
    <name type="scientific">Roseiterribacter gracilis</name>
    <dbReference type="NCBI Taxonomy" id="2812848"/>
    <lineage>
        <taxon>Bacteria</taxon>
        <taxon>Pseudomonadati</taxon>
        <taxon>Pseudomonadota</taxon>
        <taxon>Alphaproteobacteria</taxon>
        <taxon>Rhodospirillales</taxon>
        <taxon>Roseiterribacteraceae</taxon>
        <taxon>Roseiterribacter</taxon>
    </lineage>
</organism>
<proteinExistence type="predicted"/>
<evidence type="ECO:0000313" key="1">
    <source>
        <dbReference type="EMBL" id="GIL38029.1"/>
    </source>
</evidence>